<organism evidence="1 2">
    <name type="scientific">Desulforapulum autotrophicum (strain ATCC 43914 / DSM 3382 / VKM B-1955 / HRM2)</name>
    <name type="common">Desulfobacterium autotrophicum</name>
    <dbReference type="NCBI Taxonomy" id="177437"/>
    <lineage>
        <taxon>Bacteria</taxon>
        <taxon>Pseudomonadati</taxon>
        <taxon>Thermodesulfobacteriota</taxon>
        <taxon>Desulfobacteria</taxon>
        <taxon>Desulfobacterales</taxon>
        <taxon>Desulfobacteraceae</taxon>
        <taxon>Desulforapulum</taxon>
    </lineage>
</organism>
<proteinExistence type="predicted"/>
<reference evidence="1 2" key="1">
    <citation type="journal article" date="2009" name="Environ. Microbiol.">
        <title>Genome sequence of Desulfobacterium autotrophicum HRM2, a marine sulfate reducer oxidizing organic carbon completely to carbon dioxide.</title>
        <authorList>
            <person name="Strittmatter A.W."/>
            <person name="Liesegang H."/>
            <person name="Rabus R."/>
            <person name="Decker I."/>
            <person name="Amann J."/>
            <person name="Andres S."/>
            <person name="Henne A."/>
            <person name="Fricke W.F."/>
            <person name="Martinez-Arias R."/>
            <person name="Bartels D."/>
            <person name="Goesmann A."/>
            <person name="Krause L."/>
            <person name="Puehler A."/>
            <person name="Klenk H.P."/>
            <person name="Richter M."/>
            <person name="Schuler M."/>
            <person name="Gloeckner F.O."/>
            <person name="Meyerdierks A."/>
            <person name="Gottschalk G."/>
            <person name="Amann R."/>
        </authorList>
    </citation>
    <scope>NUCLEOTIDE SEQUENCE [LARGE SCALE GENOMIC DNA]</scope>
    <source>
        <strain evidence="2">ATCC 43914 / DSM 3382 / HRM2</strain>
    </source>
</reference>
<name>C0QFB5_DESAH</name>
<evidence type="ECO:0000313" key="2">
    <source>
        <dbReference type="Proteomes" id="UP000000442"/>
    </source>
</evidence>
<dbReference type="HOGENOM" id="CLU_347448_0_0_7"/>
<dbReference type="EMBL" id="CP001087">
    <property type="protein sequence ID" value="ACN13311.1"/>
    <property type="molecule type" value="Genomic_DNA"/>
</dbReference>
<dbReference type="RefSeq" id="WP_012662560.1">
    <property type="nucleotide sequence ID" value="NC_012108.1"/>
</dbReference>
<dbReference type="OrthoDB" id="5385891at2"/>
<dbReference type="eggNOG" id="COG2301">
    <property type="taxonomic scope" value="Bacteria"/>
</dbReference>
<keyword evidence="2" id="KW-1185">Reference proteome</keyword>
<dbReference type="AlphaFoldDB" id="C0QFB5"/>
<dbReference type="KEGG" id="dat:HRM2_01890"/>
<dbReference type="Proteomes" id="UP000000442">
    <property type="component" value="Chromosome"/>
</dbReference>
<sequence length="804" mass="91229">MTAQLKLVDNMVGSSDPRRDLGYLLETMEIDTGSTDAFAASLPFSARDVTAGTENEFQAVVLGKRKDLDLAITIEESNYYKNIVRRAASGDMSRKKKLGLERYLNQKTDDVWENSWVRFPRRTLNTFANHIFNADLKSDKTIPDSGNRSDAADFTFMKDDEEFIRIPVSYVLKLALANAIGSDIGSDKTCHPMVRITGEKMMAHFLNDNTSPEIFSFYPVRTNGSDSVGCEMAKETLIRFLFTQILVAYAQDTFCLKEHGQQIRIFFSSSPPLMQKKLNDSISDAFYRSLFMSPCLSGWARGQEKHDYMKLCHKVLSRSQINAISKLKEAGIITSNLVVLPSNSNISLANNGTHISMGSLKLGRLLKDPASGFSAFHEKHLGDLVIKITEHFLCLFPGTYSASPLRLDFEDFHPEKVLGFLPHEVDYTHLRMIWRRWKRKADINILGRAVTPFGPVWLDRMIGRSFGLKGDCIPDARLIDYFASLMSTDQSPALSGIQGNGEQLKKDLAQMGVFDEQMPMYQLVRNRQYSEMGYSGFEHRYFSIFENLMSDMAGALDLQNLITVLAYYYIFTGEVTHSTIPDTPDVESERRQIFFCTAINLPTCYVKTRMKNLFLGQIVSKITKTRASKRYPGYTRIRLIDYKKALIQMLKKDGQELIQGASVKGMLQDLESRILYPEVFSAGGRLTQGILKADKKKNPMEFKGEVFNKKAEGYYIDGLRKKQIKEGFVVLEQELRQMDFWAGFNQSGHGKAMGDILGEQPLNSFIAEVKQLFFEDRLPPESAKKMLFLIILHVNKETRAFGNI</sequence>
<evidence type="ECO:0000313" key="1">
    <source>
        <dbReference type="EMBL" id="ACN13311.1"/>
    </source>
</evidence>
<accession>C0QFB5</accession>
<protein>
    <submittedName>
        <fullName evidence="1">Uncharacterized protein</fullName>
    </submittedName>
</protein>
<gene>
    <name evidence="1" type="ordered locus">HRM2_01890</name>
</gene>
<dbReference type="STRING" id="177437.HRM2_01890"/>